<dbReference type="Gene3D" id="3.40.462.20">
    <property type="match status" value="1"/>
</dbReference>
<dbReference type="STRING" id="765440.A0A0C3EPR7"/>
<evidence type="ECO:0000256" key="3">
    <source>
        <dbReference type="ARBA" id="ARBA00022630"/>
    </source>
</evidence>
<dbReference type="InterPro" id="IPR036318">
    <property type="entry name" value="FAD-bd_PCMH-like_sf"/>
</dbReference>
<organism evidence="8 9">
    <name type="scientific">Piloderma croceum (strain F 1598)</name>
    <dbReference type="NCBI Taxonomy" id="765440"/>
    <lineage>
        <taxon>Eukaryota</taxon>
        <taxon>Fungi</taxon>
        <taxon>Dikarya</taxon>
        <taxon>Basidiomycota</taxon>
        <taxon>Agaricomycotina</taxon>
        <taxon>Agaricomycetes</taxon>
        <taxon>Agaricomycetidae</taxon>
        <taxon>Atheliales</taxon>
        <taxon>Atheliaceae</taxon>
        <taxon>Piloderma</taxon>
    </lineage>
</organism>
<evidence type="ECO:0000256" key="1">
    <source>
        <dbReference type="ARBA" id="ARBA00001974"/>
    </source>
</evidence>
<evidence type="ECO:0000256" key="5">
    <source>
        <dbReference type="ARBA" id="ARBA00023002"/>
    </source>
</evidence>
<dbReference type="PROSITE" id="PS00862">
    <property type="entry name" value="OX2_COVAL_FAD"/>
    <property type="match status" value="1"/>
</dbReference>
<dbReference type="Gene3D" id="3.30.465.10">
    <property type="match status" value="1"/>
</dbReference>
<name>A0A0C3EPR7_PILCF</name>
<dbReference type="OrthoDB" id="407275at2759"/>
<dbReference type="EMBL" id="KN833059">
    <property type="protein sequence ID" value="KIM74565.1"/>
    <property type="molecule type" value="Genomic_DNA"/>
</dbReference>
<dbReference type="HOGENOM" id="CLU_018354_10_1_1"/>
<proteinExistence type="inferred from homology"/>
<reference evidence="9" key="2">
    <citation type="submission" date="2015-01" db="EMBL/GenBank/DDBJ databases">
        <title>Evolutionary Origins and Diversification of the Mycorrhizal Mutualists.</title>
        <authorList>
            <consortium name="DOE Joint Genome Institute"/>
            <consortium name="Mycorrhizal Genomics Consortium"/>
            <person name="Kohler A."/>
            <person name="Kuo A."/>
            <person name="Nagy L.G."/>
            <person name="Floudas D."/>
            <person name="Copeland A."/>
            <person name="Barry K.W."/>
            <person name="Cichocki N."/>
            <person name="Veneault-Fourrey C."/>
            <person name="LaButti K."/>
            <person name="Lindquist E.A."/>
            <person name="Lipzen A."/>
            <person name="Lundell T."/>
            <person name="Morin E."/>
            <person name="Murat C."/>
            <person name="Riley R."/>
            <person name="Ohm R."/>
            <person name="Sun H."/>
            <person name="Tunlid A."/>
            <person name="Henrissat B."/>
            <person name="Grigoriev I.V."/>
            <person name="Hibbett D.S."/>
            <person name="Martin F."/>
        </authorList>
    </citation>
    <scope>NUCLEOTIDE SEQUENCE [LARGE SCALE GENOMIC DNA]</scope>
    <source>
        <strain evidence="9">F 1598</strain>
    </source>
</reference>
<dbReference type="InterPro" id="IPR006094">
    <property type="entry name" value="Oxid_FAD_bind_N"/>
</dbReference>
<feature type="chain" id="PRO_5002163947" evidence="6">
    <location>
        <begin position="25"/>
        <end position="539"/>
    </location>
</feature>
<evidence type="ECO:0000313" key="9">
    <source>
        <dbReference type="Proteomes" id="UP000054166"/>
    </source>
</evidence>
<protein>
    <submittedName>
        <fullName evidence="8">Glucooligosaccharide oxidase</fullName>
    </submittedName>
</protein>
<dbReference type="PANTHER" id="PTHR42973">
    <property type="entry name" value="BINDING OXIDOREDUCTASE, PUTATIVE (AFU_ORTHOLOGUE AFUA_1G17690)-RELATED"/>
    <property type="match status" value="1"/>
</dbReference>
<dbReference type="PANTHER" id="PTHR42973:SF39">
    <property type="entry name" value="FAD-BINDING PCMH-TYPE DOMAIN-CONTAINING PROTEIN"/>
    <property type="match status" value="1"/>
</dbReference>
<dbReference type="Pfam" id="PF01565">
    <property type="entry name" value="FAD_binding_4"/>
    <property type="match status" value="1"/>
</dbReference>
<dbReference type="InterPro" id="IPR012951">
    <property type="entry name" value="BBE"/>
</dbReference>
<keyword evidence="4" id="KW-0274">FAD</keyword>
<dbReference type="Proteomes" id="UP000054166">
    <property type="component" value="Unassembled WGS sequence"/>
</dbReference>
<evidence type="ECO:0000313" key="8">
    <source>
        <dbReference type="EMBL" id="KIM74565.1"/>
    </source>
</evidence>
<sequence>MAIRGNLLRTIVLLLSTRLPFVTSASATLTTCLSSANLQPISSSSSDYTADSLAYNRRLSYKPADIVFPTNEQDVASAVNCASQVGVKIAARSGGHSYAANGVGGEDGSLVIDLKNLNSVKVTASNQTAVFGTGIRIGDLALALFNGGKQAMAHGTCPYVGTGGHLGCGGFGLPSRLWGLALDAVIGAQVILANGSIVTASSTENQDLFFAIRGAAPSFGVVTSLTVKTQSAPSSNVFFNYVFSPLNVTMAVETFLAYQNFGANDAPPNLGMNVELGNGDFEMSGVFYGPTSNFSAVIRPLLDAVPQQPKSESVKTYDWLGILTQLAGSDGSLNTSTKADVSDTFYAKSLMVEENAPLTKTALQSFFNYLYGPGTTTDTSWFILADLWGGPSSAINVVPSTQTAFSHRSTLYTFQFYASSSNSAPPYPSDGISFVDGMVSSITSNMSGTDFGMYSCYVDPQLSAAEAQQVYYGNATTTRLQNIKSQVDPMNIFSFPQAIENVPDPESTAQSAAQRGAAPYAAQLGVIAALLLDVLLPVV</sequence>
<dbReference type="Pfam" id="PF08031">
    <property type="entry name" value="BBE"/>
    <property type="match status" value="1"/>
</dbReference>
<dbReference type="AlphaFoldDB" id="A0A0C3EPR7"/>
<feature type="signal peptide" evidence="6">
    <location>
        <begin position="1"/>
        <end position="24"/>
    </location>
</feature>
<dbReference type="GO" id="GO:0071949">
    <property type="term" value="F:FAD binding"/>
    <property type="evidence" value="ECO:0007669"/>
    <property type="project" value="InterPro"/>
</dbReference>
<comment type="cofactor">
    <cofactor evidence="1">
        <name>FAD</name>
        <dbReference type="ChEBI" id="CHEBI:57692"/>
    </cofactor>
</comment>
<dbReference type="SUPFAM" id="SSF56176">
    <property type="entry name" value="FAD-binding/transporter-associated domain-like"/>
    <property type="match status" value="1"/>
</dbReference>
<dbReference type="InterPro" id="IPR016169">
    <property type="entry name" value="FAD-bd_PCMH_sub2"/>
</dbReference>
<dbReference type="InParanoid" id="A0A0C3EPR7"/>
<dbReference type="GO" id="GO:0016491">
    <property type="term" value="F:oxidoreductase activity"/>
    <property type="evidence" value="ECO:0007669"/>
    <property type="project" value="UniProtKB-KW"/>
</dbReference>
<feature type="domain" description="FAD-binding PCMH-type" evidence="7">
    <location>
        <begin position="59"/>
        <end position="232"/>
    </location>
</feature>
<dbReference type="PROSITE" id="PS51387">
    <property type="entry name" value="FAD_PCMH"/>
    <property type="match status" value="1"/>
</dbReference>
<evidence type="ECO:0000256" key="2">
    <source>
        <dbReference type="ARBA" id="ARBA00005466"/>
    </source>
</evidence>
<dbReference type="InterPro" id="IPR050416">
    <property type="entry name" value="FAD-linked_Oxidoreductase"/>
</dbReference>
<reference evidence="8 9" key="1">
    <citation type="submission" date="2014-04" db="EMBL/GenBank/DDBJ databases">
        <authorList>
            <consortium name="DOE Joint Genome Institute"/>
            <person name="Kuo A."/>
            <person name="Tarkka M."/>
            <person name="Buscot F."/>
            <person name="Kohler A."/>
            <person name="Nagy L.G."/>
            <person name="Floudas D."/>
            <person name="Copeland A."/>
            <person name="Barry K.W."/>
            <person name="Cichocki N."/>
            <person name="Veneault-Fourrey C."/>
            <person name="LaButti K."/>
            <person name="Lindquist E.A."/>
            <person name="Lipzen A."/>
            <person name="Lundell T."/>
            <person name="Morin E."/>
            <person name="Murat C."/>
            <person name="Sun H."/>
            <person name="Tunlid A."/>
            <person name="Henrissat B."/>
            <person name="Grigoriev I.V."/>
            <person name="Hibbett D.S."/>
            <person name="Martin F."/>
            <person name="Nordberg H.P."/>
            <person name="Cantor M.N."/>
            <person name="Hua S.X."/>
        </authorList>
    </citation>
    <scope>NUCLEOTIDE SEQUENCE [LARGE SCALE GENOMIC DNA]</scope>
    <source>
        <strain evidence="8 9">F 1598</strain>
    </source>
</reference>
<dbReference type="InterPro" id="IPR006093">
    <property type="entry name" value="Oxy_OxRdtase_FAD_BS"/>
</dbReference>
<keyword evidence="3" id="KW-0285">Flavoprotein</keyword>
<comment type="similarity">
    <text evidence="2">Belongs to the oxygen-dependent FAD-linked oxidoreductase family.</text>
</comment>
<keyword evidence="5" id="KW-0560">Oxidoreductase</keyword>
<dbReference type="InterPro" id="IPR016166">
    <property type="entry name" value="FAD-bd_PCMH"/>
</dbReference>
<evidence type="ECO:0000256" key="4">
    <source>
        <dbReference type="ARBA" id="ARBA00022827"/>
    </source>
</evidence>
<gene>
    <name evidence="8" type="ORF">PILCRDRAFT_79950</name>
</gene>
<keyword evidence="6" id="KW-0732">Signal</keyword>
<evidence type="ECO:0000259" key="7">
    <source>
        <dbReference type="PROSITE" id="PS51387"/>
    </source>
</evidence>
<keyword evidence="9" id="KW-1185">Reference proteome</keyword>
<accession>A0A0C3EPR7</accession>
<evidence type="ECO:0000256" key="6">
    <source>
        <dbReference type="SAM" id="SignalP"/>
    </source>
</evidence>